<dbReference type="Proteomes" id="UP000199308">
    <property type="component" value="Unassembled WGS sequence"/>
</dbReference>
<feature type="transmembrane region" description="Helical" evidence="1">
    <location>
        <begin position="83"/>
        <end position="101"/>
    </location>
</feature>
<reference evidence="2 3" key="1">
    <citation type="submission" date="2016-10" db="EMBL/GenBank/DDBJ databases">
        <authorList>
            <person name="de Groot N.N."/>
        </authorList>
    </citation>
    <scope>NUCLEOTIDE SEQUENCE [LARGE SCALE GENOMIC DNA]</scope>
    <source>
        <strain evidence="2 3">DSM 19706</strain>
    </source>
</reference>
<dbReference type="STRING" id="349064.SAMN05660429_02267"/>
<protein>
    <submittedName>
        <fullName evidence="2">Positive regulator of sigma(E), RseC/MucC</fullName>
    </submittedName>
</protein>
<sequence length="161" mass="17298">MSETFVEEVATVVSVQGKQVTVTSEVKSTCSSCQHNESCGSGIVAKAIPHKQLSATIDSNLSLELGDKVVIAIPATCLLQSAWVTYFFPLIGIMLFGVMAQSALEKGVFEQEIVAIVLSIFGGYLGFVLAKIWHAKSATSQILTPKILRKVPENIIVTKID</sequence>
<dbReference type="PANTHER" id="PTHR35867:SF1">
    <property type="entry name" value="PROTEIN RSEC"/>
    <property type="match status" value="1"/>
</dbReference>
<name>A0A1I0FXG8_THASX</name>
<evidence type="ECO:0000256" key="1">
    <source>
        <dbReference type="SAM" id="Phobius"/>
    </source>
</evidence>
<dbReference type="AlphaFoldDB" id="A0A1I0FXG8"/>
<dbReference type="InterPro" id="IPR026268">
    <property type="entry name" value="RseC"/>
</dbReference>
<dbReference type="InterPro" id="IPR007359">
    <property type="entry name" value="SigmaE_reg_RseC_MucC"/>
</dbReference>
<proteinExistence type="predicted"/>
<accession>A0A1I0FXG8</accession>
<dbReference type="RefSeq" id="WP_093330389.1">
    <property type="nucleotide sequence ID" value="NZ_AP027363.1"/>
</dbReference>
<keyword evidence="1" id="KW-1133">Transmembrane helix</keyword>
<dbReference type="OrthoDB" id="9795854at2"/>
<dbReference type="PANTHER" id="PTHR35867">
    <property type="entry name" value="PROTEIN RSEC"/>
    <property type="match status" value="1"/>
</dbReference>
<feature type="transmembrane region" description="Helical" evidence="1">
    <location>
        <begin position="113"/>
        <end position="133"/>
    </location>
</feature>
<organism evidence="2 3">
    <name type="scientific">Thalassotalea agarivorans</name>
    <name type="common">Thalassomonas agarivorans</name>
    <dbReference type="NCBI Taxonomy" id="349064"/>
    <lineage>
        <taxon>Bacteria</taxon>
        <taxon>Pseudomonadati</taxon>
        <taxon>Pseudomonadota</taxon>
        <taxon>Gammaproteobacteria</taxon>
        <taxon>Alteromonadales</taxon>
        <taxon>Colwelliaceae</taxon>
        <taxon>Thalassotalea</taxon>
    </lineage>
</organism>
<gene>
    <name evidence="2" type="ORF">SAMN05660429_02267</name>
</gene>
<evidence type="ECO:0000313" key="2">
    <source>
        <dbReference type="EMBL" id="SET62979.1"/>
    </source>
</evidence>
<keyword evidence="3" id="KW-1185">Reference proteome</keyword>
<keyword evidence="1" id="KW-0472">Membrane</keyword>
<evidence type="ECO:0000313" key="3">
    <source>
        <dbReference type="Proteomes" id="UP000199308"/>
    </source>
</evidence>
<dbReference type="EMBL" id="FOHK01000010">
    <property type="protein sequence ID" value="SET62979.1"/>
    <property type="molecule type" value="Genomic_DNA"/>
</dbReference>
<keyword evidence="1" id="KW-0812">Transmembrane</keyword>
<dbReference type="Pfam" id="PF04246">
    <property type="entry name" value="RseC_MucC"/>
    <property type="match status" value="1"/>
</dbReference>
<dbReference type="PIRSF" id="PIRSF004923">
    <property type="entry name" value="RseC"/>
    <property type="match status" value="1"/>
</dbReference>